<dbReference type="EMBL" id="SRYG01000011">
    <property type="protein sequence ID" value="TGY65960.1"/>
    <property type="molecule type" value="Genomic_DNA"/>
</dbReference>
<evidence type="ECO:0000313" key="1">
    <source>
        <dbReference type="EMBL" id="TGY65960.1"/>
    </source>
</evidence>
<comment type="caution">
    <text evidence="1">The sequence shown here is derived from an EMBL/GenBank/DDBJ whole genome shotgun (WGS) entry which is preliminary data.</text>
</comment>
<accession>A0AC61R8F3</accession>
<gene>
    <name evidence="1" type="ORF">E5336_06485</name>
</gene>
<reference evidence="1" key="1">
    <citation type="submission" date="2019-04" db="EMBL/GenBank/DDBJ databases">
        <title>Microbes associate with the intestines of laboratory mice.</title>
        <authorList>
            <person name="Navarre W."/>
            <person name="Wong E."/>
            <person name="Huang K."/>
            <person name="Tropini C."/>
            <person name="Ng K."/>
            <person name="Yu B."/>
        </authorList>
    </citation>
    <scope>NUCLEOTIDE SEQUENCE</scope>
    <source>
        <strain evidence="1">NM09_H32</strain>
    </source>
</reference>
<name>A0AC61R8F3_9FIRM</name>
<evidence type="ECO:0000313" key="2">
    <source>
        <dbReference type="Proteomes" id="UP000308836"/>
    </source>
</evidence>
<keyword evidence="2" id="KW-1185">Reference proteome</keyword>
<protein>
    <submittedName>
        <fullName evidence="1">DUF1934 family protein</fullName>
    </submittedName>
</protein>
<proteinExistence type="predicted"/>
<organism evidence="1 2">
    <name type="scientific">Dubosiella muris</name>
    <dbReference type="NCBI Taxonomy" id="3038133"/>
    <lineage>
        <taxon>Bacteria</taxon>
        <taxon>Bacillati</taxon>
        <taxon>Bacillota</taxon>
        <taxon>Erysipelotrichia</taxon>
        <taxon>Erysipelotrichales</taxon>
        <taxon>Erysipelotrichaceae</taxon>
        <taxon>Dubosiella</taxon>
    </lineage>
</organism>
<dbReference type="Proteomes" id="UP000308836">
    <property type="component" value="Unassembled WGS sequence"/>
</dbReference>
<sequence>MTPFIVLKDLTNDEVVYEGEGTIRTQGGLQVIEFGGKDGAFRYSFDDRHCEITSRQEVTVHLNVGLDPVSHGWIDTPYGRIDVETFTKKYEIQNNVVEVAYTLSLHGNEQLFHFKLEIQEKE</sequence>